<reference evidence="4" key="3">
    <citation type="submission" date="2020-12" db="UniProtKB">
        <authorList>
            <consortium name="EnsemblPlants"/>
        </authorList>
    </citation>
    <scope>IDENTIFICATION</scope>
</reference>
<feature type="region of interest" description="Disordered" evidence="2">
    <location>
        <begin position="703"/>
        <end position="731"/>
    </location>
</feature>
<dbReference type="PROSITE" id="PS50090">
    <property type="entry name" value="MYB_LIKE"/>
    <property type="match status" value="1"/>
</dbReference>
<dbReference type="KEGG" id="ppp:112276173"/>
<dbReference type="Pfam" id="PF00249">
    <property type="entry name" value="Myb_DNA-binding"/>
    <property type="match status" value="1"/>
</dbReference>
<dbReference type="SUPFAM" id="SSF46689">
    <property type="entry name" value="Homeodomain-like"/>
    <property type="match status" value="1"/>
</dbReference>
<feature type="domain" description="Myb-like" evidence="3">
    <location>
        <begin position="276"/>
        <end position="323"/>
    </location>
</feature>
<feature type="compositionally biased region" description="Basic and acidic residues" evidence="2">
    <location>
        <begin position="1013"/>
        <end position="1023"/>
    </location>
</feature>
<dbReference type="FunCoup" id="A0A7I4CFY0">
    <property type="interactions" value="385"/>
</dbReference>
<evidence type="ECO:0000256" key="1">
    <source>
        <dbReference type="SAM" id="Coils"/>
    </source>
</evidence>
<dbReference type="CDD" id="cd11660">
    <property type="entry name" value="SANT_TRF"/>
    <property type="match status" value="1"/>
</dbReference>
<evidence type="ECO:0000256" key="2">
    <source>
        <dbReference type="SAM" id="MobiDB-lite"/>
    </source>
</evidence>
<keyword evidence="1" id="KW-0175">Coiled coil</keyword>
<dbReference type="EMBL" id="ABEU02000023">
    <property type="status" value="NOT_ANNOTATED_CDS"/>
    <property type="molecule type" value="Genomic_DNA"/>
</dbReference>
<feature type="compositionally biased region" description="Basic and acidic residues" evidence="2">
    <location>
        <begin position="1100"/>
        <end position="1109"/>
    </location>
</feature>
<reference evidence="4 5" key="1">
    <citation type="journal article" date="2008" name="Science">
        <title>The Physcomitrella genome reveals evolutionary insights into the conquest of land by plants.</title>
        <authorList>
            <person name="Rensing S."/>
            <person name="Lang D."/>
            <person name="Zimmer A."/>
            <person name="Terry A."/>
            <person name="Salamov A."/>
            <person name="Shapiro H."/>
            <person name="Nishiyama T."/>
            <person name="Perroud P.-F."/>
            <person name="Lindquist E."/>
            <person name="Kamisugi Y."/>
            <person name="Tanahashi T."/>
            <person name="Sakakibara K."/>
            <person name="Fujita T."/>
            <person name="Oishi K."/>
            <person name="Shin-I T."/>
            <person name="Kuroki Y."/>
            <person name="Toyoda A."/>
            <person name="Suzuki Y."/>
            <person name="Hashimoto A."/>
            <person name="Yamaguchi K."/>
            <person name="Sugano A."/>
            <person name="Kohara Y."/>
            <person name="Fujiyama A."/>
            <person name="Anterola A."/>
            <person name="Aoki S."/>
            <person name="Ashton N."/>
            <person name="Barbazuk W.B."/>
            <person name="Barker E."/>
            <person name="Bennetzen J."/>
            <person name="Bezanilla M."/>
            <person name="Blankenship R."/>
            <person name="Cho S.H."/>
            <person name="Dutcher S."/>
            <person name="Estelle M."/>
            <person name="Fawcett J.A."/>
            <person name="Gundlach H."/>
            <person name="Hanada K."/>
            <person name="Heyl A."/>
            <person name="Hicks K.A."/>
            <person name="Hugh J."/>
            <person name="Lohr M."/>
            <person name="Mayer K."/>
            <person name="Melkozernov A."/>
            <person name="Murata T."/>
            <person name="Nelson D."/>
            <person name="Pils B."/>
            <person name="Prigge M."/>
            <person name="Reiss B."/>
            <person name="Renner T."/>
            <person name="Rombauts S."/>
            <person name="Rushton P."/>
            <person name="Sanderfoot A."/>
            <person name="Schween G."/>
            <person name="Shiu S.-H."/>
            <person name="Stueber K."/>
            <person name="Theodoulou F.L."/>
            <person name="Tu H."/>
            <person name="Van de Peer Y."/>
            <person name="Verrier P.J."/>
            <person name="Waters E."/>
            <person name="Wood A."/>
            <person name="Yang L."/>
            <person name="Cove D."/>
            <person name="Cuming A."/>
            <person name="Hasebe M."/>
            <person name="Lucas S."/>
            <person name="Mishler D.B."/>
            <person name="Reski R."/>
            <person name="Grigoriev I."/>
            <person name="Quatrano R.S."/>
            <person name="Boore J.L."/>
        </authorList>
    </citation>
    <scope>NUCLEOTIDE SEQUENCE [LARGE SCALE GENOMIC DNA]</scope>
    <source>
        <strain evidence="4 5">cv. Gransden 2004</strain>
    </source>
</reference>
<feature type="compositionally biased region" description="Polar residues" evidence="2">
    <location>
        <begin position="999"/>
        <end position="1012"/>
    </location>
</feature>
<dbReference type="Gramene" id="Pp3c23_18290V3.4">
    <property type="protein sequence ID" value="Pp3c23_18290V3.4"/>
    <property type="gene ID" value="Pp3c23_18290"/>
</dbReference>
<feature type="compositionally biased region" description="Basic and acidic residues" evidence="2">
    <location>
        <begin position="722"/>
        <end position="731"/>
    </location>
</feature>
<dbReference type="InterPro" id="IPR009057">
    <property type="entry name" value="Homeodomain-like_sf"/>
</dbReference>
<feature type="coiled-coil region" evidence="1">
    <location>
        <begin position="359"/>
        <end position="414"/>
    </location>
</feature>
<dbReference type="Gene3D" id="1.10.10.60">
    <property type="entry name" value="Homeodomain-like"/>
    <property type="match status" value="1"/>
</dbReference>
<evidence type="ECO:0000259" key="3">
    <source>
        <dbReference type="PROSITE" id="PS50090"/>
    </source>
</evidence>
<feature type="region of interest" description="Disordered" evidence="2">
    <location>
        <begin position="1090"/>
        <end position="1109"/>
    </location>
</feature>
<accession>A0A7I4CFY0</accession>
<dbReference type="SMART" id="SM00717">
    <property type="entry name" value="SANT"/>
    <property type="match status" value="1"/>
</dbReference>
<dbReference type="OrthoDB" id="608866at2759"/>
<gene>
    <name evidence="4" type="primary">LOC112276173</name>
</gene>
<dbReference type="Proteomes" id="UP000006727">
    <property type="component" value="Chromosome 23"/>
</dbReference>
<feature type="region of interest" description="Disordered" evidence="2">
    <location>
        <begin position="936"/>
        <end position="1075"/>
    </location>
</feature>
<evidence type="ECO:0000313" key="4">
    <source>
        <dbReference type="EnsemblPlants" id="Pp3c23_18290V3.4"/>
    </source>
</evidence>
<dbReference type="EnsemblPlants" id="Pp3c23_18290V3.4">
    <property type="protein sequence ID" value="Pp3c23_18290V3.4"/>
    <property type="gene ID" value="Pp3c23_18290"/>
</dbReference>
<evidence type="ECO:0000313" key="5">
    <source>
        <dbReference type="Proteomes" id="UP000006727"/>
    </source>
</evidence>
<dbReference type="InterPro" id="IPR001005">
    <property type="entry name" value="SANT/Myb"/>
</dbReference>
<protein>
    <recommendedName>
        <fullName evidence="3">Myb-like domain-containing protein</fullName>
    </recommendedName>
</protein>
<dbReference type="PANTHER" id="PTHR33427">
    <property type="entry name" value="HNH ENDONUCLEASE"/>
    <property type="match status" value="1"/>
</dbReference>
<dbReference type="AlphaFoldDB" id="A0A7I4CFY0"/>
<proteinExistence type="predicted"/>
<dbReference type="InParanoid" id="A0A7I4CFY0"/>
<feature type="compositionally biased region" description="Acidic residues" evidence="2">
    <location>
        <begin position="1044"/>
        <end position="1053"/>
    </location>
</feature>
<organism evidence="4 5">
    <name type="scientific">Physcomitrium patens</name>
    <name type="common">Spreading-leaved earth moss</name>
    <name type="synonym">Physcomitrella patens</name>
    <dbReference type="NCBI Taxonomy" id="3218"/>
    <lineage>
        <taxon>Eukaryota</taxon>
        <taxon>Viridiplantae</taxon>
        <taxon>Streptophyta</taxon>
        <taxon>Embryophyta</taxon>
        <taxon>Bryophyta</taxon>
        <taxon>Bryophytina</taxon>
        <taxon>Bryopsida</taxon>
        <taxon>Funariidae</taxon>
        <taxon>Funariales</taxon>
        <taxon>Funariaceae</taxon>
        <taxon>Physcomitrium</taxon>
    </lineage>
</organism>
<name>A0A7I4CFY0_PHYPA</name>
<sequence>MTFLAEGDTEVDPQLGYPHAYPKLCRHAYSTGLPMPFTQGPPQRFVPFSPQPEDFQLLKDWDSVFPVVAESERDSSNAQKFAEELWRQLDHLGNAGFDPEKFRVDPYGNVVHWNADPSSPLAWDIDHWFPQSRGGKTELPNLRIVQWQAYARKRNRLEFLVPWWDLQHGCSINQFLSAFAAKNADFRKRSFALFFSGGEDELVAREHVGECRPWPQQFREKKALCGLAAAGIVTVSKTDSGGEGRASVGSATAPTSVEVSQILGSYPYGAILGSPNWTAEEEEAVKRGVNKFGHGSWKEIKENDSALTNRSAMQLKEKYRFMRAVSRNLVRENSESGQTDISGRQSAATTALQKELRVKIMKEEEKREREDELAQLEGTVVKLKLESEKERIKAQELEALLKKHKHRLEKQRKLAESQTSYRLCLERVLRDTMHQTLSYKEQARLTREACNVLIARIDSEKASCEAMEGKLLQQHSRREQLEATAVQGNVNGCTTTDQKKQVTRGRDIVDVTSCIFLRAADEEDDEEEEKLIMNANQLSESDTNDEGDEIYNFRRDHQQAAARKSLVTHAIKAVLMQVEDTKEAVEVLPRNSPPKLEAEPSCPKYFRESRKGAVEMREMLKPHQWYKADNETLESESDCDFADDEMSPAIRLSTDAAWKDDENLLRELSQFHGGPISELRDYCAQNSNLRVNDLNMADRDAFERGRPPLSEPAIDIPVPSTRESRSDSKREVPKDVIMVQTERSKANADTAASCEQKYVDKLYKPTRFRTPTSELTGEAIAGDPPSESKGHLDELLEQILDTHMDNVRQNDAKQHQSNDIDEEKLKEIGKSNLDKWLQVLLFKDAESPCSSPGRGTPLQATSPALSSMSVAVMRESLERARQQELMSRDDENVEGPKSLWGALLRKMSAKQQLEYESAVFEPKEDYDIVDEARSSDAVKPLPKISPTTDLATKQKPVSGALTEGRGSGCDSDCALPGRSGGNQLDSIVSNLRPKDANIGSANEPNPLANDSSVSRKTDRRVEDGVLETQPSSFEKRHSPRPLSDVEETSETESTDNLNQRSKVPTPEIKHPHGSKIRSIKVAAFVGWKKSSKSKPMIKSSHVDEVAQLA</sequence>
<keyword evidence="5" id="KW-1185">Reference proteome</keyword>
<reference evidence="4 5" key="2">
    <citation type="journal article" date="2018" name="Plant J.">
        <title>The Physcomitrella patens chromosome-scale assembly reveals moss genome structure and evolution.</title>
        <authorList>
            <person name="Lang D."/>
            <person name="Ullrich K.K."/>
            <person name="Murat F."/>
            <person name="Fuchs J."/>
            <person name="Jenkins J."/>
            <person name="Haas F.B."/>
            <person name="Piednoel M."/>
            <person name="Gundlach H."/>
            <person name="Van Bel M."/>
            <person name="Meyberg R."/>
            <person name="Vives C."/>
            <person name="Morata J."/>
            <person name="Symeonidi A."/>
            <person name="Hiss M."/>
            <person name="Muchero W."/>
            <person name="Kamisugi Y."/>
            <person name="Saleh O."/>
            <person name="Blanc G."/>
            <person name="Decker E.L."/>
            <person name="van Gessel N."/>
            <person name="Grimwood J."/>
            <person name="Hayes R.D."/>
            <person name="Graham S.W."/>
            <person name="Gunter L.E."/>
            <person name="McDaniel S.F."/>
            <person name="Hoernstein S.N.W."/>
            <person name="Larsson A."/>
            <person name="Li F.W."/>
            <person name="Perroud P.F."/>
            <person name="Phillips J."/>
            <person name="Ranjan P."/>
            <person name="Rokshar D.S."/>
            <person name="Rothfels C.J."/>
            <person name="Schneider L."/>
            <person name="Shu S."/>
            <person name="Stevenson D.W."/>
            <person name="Thummler F."/>
            <person name="Tillich M."/>
            <person name="Villarreal Aguilar J.C."/>
            <person name="Widiez T."/>
            <person name="Wong G.K."/>
            <person name="Wymore A."/>
            <person name="Zhang Y."/>
            <person name="Zimmer A.D."/>
            <person name="Quatrano R.S."/>
            <person name="Mayer K.F.X."/>
            <person name="Goodstein D."/>
            <person name="Casacuberta J.M."/>
            <person name="Vandepoele K."/>
            <person name="Reski R."/>
            <person name="Cuming A.C."/>
            <person name="Tuskan G.A."/>
            <person name="Maumus F."/>
            <person name="Salse J."/>
            <person name="Schmutz J."/>
            <person name="Rensing S.A."/>
        </authorList>
    </citation>
    <scope>NUCLEOTIDE SEQUENCE [LARGE SCALE GENOMIC DNA]</scope>
    <source>
        <strain evidence="4 5">cv. Gransden 2004</strain>
    </source>
</reference>
<dbReference type="PANTHER" id="PTHR33427:SF2">
    <property type="entry name" value="TRICHOHYALIN"/>
    <property type="match status" value="1"/>
</dbReference>
<dbReference type="GeneID" id="112276173"/>
<dbReference type="RefSeq" id="XP_024363028.1">
    <property type="nucleotide sequence ID" value="XM_024507260.2"/>
</dbReference>